<dbReference type="GeneID" id="63835018"/>
<dbReference type="OrthoDB" id="5275361at2759"/>
<keyword evidence="2" id="KW-1185">Reference proteome</keyword>
<dbReference type="RefSeq" id="XP_040771672.1">
    <property type="nucleotide sequence ID" value="XM_040917889.1"/>
</dbReference>
<gene>
    <name evidence="1" type="ORF">M406DRAFT_267784</name>
</gene>
<organism evidence="1 2">
    <name type="scientific">Cryphonectria parasitica (strain ATCC 38755 / EP155)</name>
    <dbReference type="NCBI Taxonomy" id="660469"/>
    <lineage>
        <taxon>Eukaryota</taxon>
        <taxon>Fungi</taxon>
        <taxon>Dikarya</taxon>
        <taxon>Ascomycota</taxon>
        <taxon>Pezizomycotina</taxon>
        <taxon>Sordariomycetes</taxon>
        <taxon>Sordariomycetidae</taxon>
        <taxon>Diaporthales</taxon>
        <taxon>Cryphonectriaceae</taxon>
        <taxon>Cryphonectria-Endothia species complex</taxon>
        <taxon>Cryphonectria</taxon>
    </lineage>
</organism>
<reference evidence="1" key="1">
    <citation type="journal article" date="2020" name="Phytopathology">
        <title>Genome sequence of the chestnut blight fungus Cryphonectria parasitica EP155: A fundamental resource for an archetypical invasive plant pathogen.</title>
        <authorList>
            <person name="Crouch J.A."/>
            <person name="Dawe A."/>
            <person name="Aerts A."/>
            <person name="Barry K."/>
            <person name="Churchill A.C.L."/>
            <person name="Grimwood J."/>
            <person name="Hillman B."/>
            <person name="Milgroom M.G."/>
            <person name="Pangilinan J."/>
            <person name="Smith M."/>
            <person name="Salamov A."/>
            <person name="Schmutz J."/>
            <person name="Yadav J."/>
            <person name="Grigoriev I.V."/>
            <person name="Nuss D."/>
        </authorList>
    </citation>
    <scope>NUCLEOTIDE SEQUENCE</scope>
    <source>
        <strain evidence="1">EP155</strain>
    </source>
</reference>
<dbReference type="GO" id="GO:0016233">
    <property type="term" value="P:telomere capping"/>
    <property type="evidence" value="ECO:0007669"/>
    <property type="project" value="InterPro"/>
</dbReference>
<evidence type="ECO:0000313" key="1">
    <source>
        <dbReference type="EMBL" id="KAF3760693.1"/>
    </source>
</evidence>
<dbReference type="GO" id="GO:1990879">
    <property type="term" value="C:CST complex"/>
    <property type="evidence" value="ECO:0007669"/>
    <property type="project" value="InterPro"/>
</dbReference>
<accession>A0A9P4XTL1</accession>
<dbReference type="GO" id="GO:0043047">
    <property type="term" value="F:single-stranded telomeric DNA binding"/>
    <property type="evidence" value="ECO:0007669"/>
    <property type="project" value="InterPro"/>
</dbReference>
<sequence>MSLGPVPSKLTLLSSLPSCGFGDKVRFLGCVASYSIASGTLILQYSYPKCPEVKASVDVRLVLEKLTSEQTSVGQWVNVIGYIASAPPDSSKKHSKRKREVPTVQVQALMLWSAGPLDVGRYETCLGDMATASEPQAKRQKPRSA</sequence>
<evidence type="ECO:0008006" key="3">
    <source>
        <dbReference type="Google" id="ProtNLM"/>
    </source>
</evidence>
<name>A0A9P4XTL1_CRYP1</name>
<dbReference type="Pfam" id="PF12658">
    <property type="entry name" value="Ten1"/>
    <property type="match status" value="1"/>
</dbReference>
<dbReference type="InterPro" id="IPR024222">
    <property type="entry name" value="Ten1_fungal"/>
</dbReference>
<protein>
    <recommendedName>
        <fullName evidence="3">CST complex subunit Ten1</fullName>
    </recommendedName>
</protein>
<dbReference type="Proteomes" id="UP000803844">
    <property type="component" value="Unassembled WGS sequence"/>
</dbReference>
<comment type="caution">
    <text evidence="1">The sequence shown here is derived from an EMBL/GenBank/DDBJ whole genome shotgun (WGS) entry which is preliminary data.</text>
</comment>
<dbReference type="InterPro" id="IPR012340">
    <property type="entry name" value="NA-bd_OB-fold"/>
</dbReference>
<evidence type="ECO:0000313" key="2">
    <source>
        <dbReference type="Proteomes" id="UP000803844"/>
    </source>
</evidence>
<dbReference type="Gene3D" id="2.40.50.140">
    <property type="entry name" value="Nucleic acid-binding proteins"/>
    <property type="match status" value="1"/>
</dbReference>
<dbReference type="AlphaFoldDB" id="A0A9P4XTL1"/>
<proteinExistence type="predicted"/>
<dbReference type="EMBL" id="MU032352">
    <property type="protein sequence ID" value="KAF3760693.1"/>
    <property type="molecule type" value="Genomic_DNA"/>
</dbReference>